<dbReference type="Pfam" id="PF26390">
    <property type="entry name" value="MamS_MamX"/>
    <property type="match status" value="1"/>
</dbReference>
<evidence type="ECO:0000259" key="1">
    <source>
        <dbReference type="Pfam" id="PF26390"/>
    </source>
</evidence>
<feature type="domain" description="Magnetosome protein MamS/MamX" evidence="1">
    <location>
        <begin position="264"/>
        <end position="341"/>
    </location>
</feature>
<organism evidence="2 3">
    <name type="scientific">Crateriforma conspicua</name>
    <dbReference type="NCBI Taxonomy" id="2527996"/>
    <lineage>
        <taxon>Bacteria</taxon>
        <taxon>Pseudomonadati</taxon>
        <taxon>Planctomycetota</taxon>
        <taxon>Planctomycetia</taxon>
        <taxon>Planctomycetales</taxon>
        <taxon>Planctomycetaceae</taxon>
        <taxon>Crateriforma</taxon>
    </lineage>
</organism>
<dbReference type="InterPro" id="IPR058837">
    <property type="entry name" value="MamS_MamX_dom"/>
</dbReference>
<name>A0A5C6G0Y9_9PLAN</name>
<dbReference type="EMBL" id="SJPZ01000001">
    <property type="protein sequence ID" value="TWU67150.1"/>
    <property type="molecule type" value="Genomic_DNA"/>
</dbReference>
<reference evidence="2 3" key="1">
    <citation type="submission" date="2019-02" db="EMBL/GenBank/DDBJ databases">
        <title>Deep-cultivation of Planctomycetes and their phenomic and genomic characterization uncovers novel biology.</title>
        <authorList>
            <person name="Wiegand S."/>
            <person name="Jogler M."/>
            <person name="Boedeker C."/>
            <person name="Pinto D."/>
            <person name="Vollmers J."/>
            <person name="Rivas-Marin E."/>
            <person name="Kohn T."/>
            <person name="Peeters S.H."/>
            <person name="Heuer A."/>
            <person name="Rast P."/>
            <person name="Oberbeckmann S."/>
            <person name="Bunk B."/>
            <person name="Jeske O."/>
            <person name="Meyerdierks A."/>
            <person name="Storesund J.E."/>
            <person name="Kallscheuer N."/>
            <person name="Luecker S."/>
            <person name="Lage O.M."/>
            <person name="Pohl T."/>
            <person name="Merkel B.J."/>
            <person name="Hornburger P."/>
            <person name="Mueller R.-W."/>
            <person name="Bruemmer F."/>
            <person name="Labrenz M."/>
            <person name="Spormann A.M."/>
            <person name="Op Den Camp H."/>
            <person name="Overmann J."/>
            <person name="Amann R."/>
            <person name="Jetten M.S.M."/>
            <person name="Mascher T."/>
            <person name="Medema M.H."/>
            <person name="Devos D.P."/>
            <person name="Kaster A.-K."/>
            <person name="Ovreas L."/>
            <person name="Rohde M."/>
            <person name="Galperin M.Y."/>
            <person name="Jogler C."/>
        </authorList>
    </citation>
    <scope>NUCLEOTIDE SEQUENCE [LARGE SCALE GENOMIC DNA]</scope>
    <source>
        <strain evidence="2 3">V7</strain>
    </source>
</reference>
<dbReference type="AlphaFoldDB" id="A0A5C6G0Y9"/>
<comment type="caution">
    <text evidence="2">The sequence shown here is derived from an EMBL/GenBank/DDBJ whole genome shotgun (WGS) entry which is preliminary data.</text>
</comment>
<proteinExistence type="predicted"/>
<accession>A0A5C6G0Y9</accession>
<sequence length="353" mass="39535">MKMTKKRMLLAAALGTAVCTPGGFIVAEEVSTRGPYYEDDAWYDITEWFDGNDYNPTDEAFGRIDDERYSFADDATSDDRDNDVEDGETNYGYARRNDVMESTGFYDYYDDGYGTWEQQFFTKYYDVDDDGYYDAYASYTDTDGDGVYDDFEYLSFNDAGSDAQQQARNDSKDTRAELKRAEGQIADTKTVKVRGTEHLVAMVNVQNSTWPVDLGPKSEIQNLKQGDSLTATGHVLTVGDKKILVATEAQYADQSLDIQRGGREFKGKVQNTKTVNVRGTEHQLAKIKTDDGKNLMVDLGPKNQLDGKLEDGKSITVSGVPVKVNDRALLMARELHCDGDTMQIARRGNQNRS</sequence>
<dbReference type="RefSeq" id="WP_168565566.1">
    <property type="nucleotide sequence ID" value="NZ_SJPZ01000001.1"/>
</dbReference>
<gene>
    <name evidence="2" type="ORF">V7x_27230</name>
</gene>
<dbReference type="Proteomes" id="UP000316476">
    <property type="component" value="Unassembled WGS sequence"/>
</dbReference>
<evidence type="ECO:0000313" key="2">
    <source>
        <dbReference type="EMBL" id="TWU67150.1"/>
    </source>
</evidence>
<protein>
    <recommendedName>
        <fullName evidence="1">Magnetosome protein MamS/MamX domain-containing protein</fullName>
    </recommendedName>
</protein>
<evidence type="ECO:0000313" key="3">
    <source>
        <dbReference type="Proteomes" id="UP000316476"/>
    </source>
</evidence>